<dbReference type="EMBL" id="JAUSWH010000017">
    <property type="protein sequence ID" value="MDQ0457652.1"/>
    <property type="molecule type" value="Genomic_DNA"/>
</dbReference>
<sequence>MSKALSVDLRVRVLAAVSAGATHREAAERFGVSAASVSRWRTLQLRQGDMRPGPLGGDRNSRKTEAHGVAIMAWLAEHRDGTLFELRDALSAQGITINKSALHRFLVRHGQTRKIVWPAPLAIGLLMTLLGRAQTYPA</sequence>
<evidence type="ECO:0000313" key="2">
    <source>
        <dbReference type="Proteomes" id="UP001235269"/>
    </source>
</evidence>
<organism evidence="1 2">
    <name type="scientific">Rhizobium paknamense</name>
    <dbReference type="NCBI Taxonomy" id="1206817"/>
    <lineage>
        <taxon>Bacteria</taxon>
        <taxon>Pseudomonadati</taxon>
        <taxon>Pseudomonadota</taxon>
        <taxon>Alphaproteobacteria</taxon>
        <taxon>Hyphomicrobiales</taxon>
        <taxon>Rhizobiaceae</taxon>
        <taxon>Rhizobium/Agrobacterium group</taxon>
        <taxon>Rhizobium</taxon>
    </lineage>
</organism>
<dbReference type="Proteomes" id="UP001235269">
    <property type="component" value="Unassembled WGS sequence"/>
</dbReference>
<reference evidence="1 2" key="1">
    <citation type="submission" date="2023-07" db="EMBL/GenBank/DDBJ databases">
        <title>Genomic Encyclopedia of Type Strains, Phase IV (KMG-IV): sequencing the most valuable type-strain genomes for metagenomic binning, comparative biology and taxonomic classification.</title>
        <authorList>
            <person name="Goeker M."/>
        </authorList>
    </citation>
    <scope>NUCLEOTIDE SEQUENCE [LARGE SCALE GENOMIC DNA]</scope>
    <source>
        <strain evidence="1 2">DSM 100301</strain>
    </source>
</reference>
<keyword evidence="2" id="KW-1185">Reference proteome</keyword>
<dbReference type="SUPFAM" id="SSF46689">
    <property type="entry name" value="Homeodomain-like"/>
    <property type="match status" value="1"/>
</dbReference>
<proteinExistence type="predicted"/>
<dbReference type="Pfam" id="PF13384">
    <property type="entry name" value="HTH_23"/>
    <property type="match status" value="1"/>
</dbReference>
<dbReference type="InterPro" id="IPR009057">
    <property type="entry name" value="Homeodomain-like_sf"/>
</dbReference>
<gene>
    <name evidence="1" type="ORF">QO005_004010</name>
</gene>
<name>A0ABU0IHA7_9HYPH</name>
<comment type="caution">
    <text evidence="1">The sequence shown here is derived from an EMBL/GenBank/DDBJ whole genome shotgun (WGS) entry which is preliminary data.</text>
</comment>
<evidence type="ECO:0000313" key="1">
    <source>
        <dbReference type="EMBL" id="MDQ0457652.1"/>
    </source>
</evidence>
<protein>
    <submittedName>
        <fullName evidence="1">Transposase</fullName>
    </submittedName>
</protein>
<accession>A0ABU0IHA7</accession>